<sequence>MATFALYVANIFSLDGTVFNAYDAMNIDNLHNMLRGVKPVLNSVRFNPIAGIDHNIVYAVTSNYRAVDCWIVIKQAICLFLLYKFYNFVPVDRRFFVLSAIMLIPAVYWVNNIIFSEQNTLIFVLCSFICLKKYDNEKRTAMLFAFAVFSNLAIYTKESNIFLYAGILMFFVLRRVFREEIVLKSFLSPFKALAAMPVEYLLFCNMLVFSVFYLLTRDLLTDGVYLVHNHRDMLELLQIYRLELVINLAALFLLVIRLCKAGNLLQKGIICGCTLISFFIVFDFQIAGYPDYYKSWYLYLPAVFCTGYFFSYLSKKAFLWFFIPFIVFSGYKDYQIGVREEGKSRHELADYIISQGDKTSWFVDKANVSDSWKFECFNAALKHVYPFGELFFKTNHRFRPVMGTKSNSFFMTVLSEEATDGDYVIVHKNDNPYFSDKNMLLMYENDFYQVYRHQ</sequence>
<accession>A0A6G8F3F8</accession>
<proteinExistence type="predicted"/>
<feature type="transmembrane region" description="Helical" evidence="1">
    <location>
        <begin position="268"/>
        <end position="290"/>
    </location>
</feature>
<keyword evidence="1" id="KW-0472">Membrane</keyword>
<feature type="transmembrane region" description="Helical" evidence="1">
    <location>
        <begin position="236"/>
        <end position="256"/>
    </location>
</feature>
<keyword evidence="1" id="KW-0812">Transmembrane</keyword>
<feature type="transmembrane region" description="Helical" evidence="1">
    <location>
        <begin position="161"/>
        <end position="177"/>
    </location>
</feature>
<feature type="transmembrane region" description="Helical" evidence="1">
    <location>
        <begin position="95"/>
        <end position="115"/>
    </location>
</feature>
<dbReference type="EMBL" id="MN990732">
    <property type="protein sequence ID" value="QIM10766.1"/>
    <property type="molecule type" value="Genomic_DNA"/>
</dbReference>
<dbReference type="AlphaFoldDB" id="A0A6G8F3F8"/>
<organism evidence="2">
    <name type="scientific">uncultured Alphaproteobacteria bacterium</name>
    <dbReference type="NCBI Taxonomy" id="91750"/>
    <lineage>
        <taxon>Bacteria</taxon>
        <taxon>Pseudomonadati</taxon>
        <taxon>Pseudomonadota</taxon>
        <taxon>Alphaproteobacteria</taxon>
        <taxon>environmental samples</taxon>
    </lineage>
</organism>
<reference evidence="2" key="1">
    <citation type="journal article" date="2020" name="J. ISSAAS">
        <title>Lactobacilli and other gastrointestinal microbiota of Peromyscus leucopus, reservoir host for agents of Lyme disease and other zoonoses in North America.</title>
        <authorList>
            <person name="Milovic A."/>
            <person name="Bassam K."/>
            <person name="Shao H."/>
            <person name="Chatzistamou I."/>
            <person name="Tufts D.M."/>
            <person name="Diuk-Wasser M."/>
            <person name="Barbour A.G."/>
        </authorList>
    </citation>
    <scope>NUCLEOTIDE SEQUENCE</scope>
    <source>
        <strain evidence="2">LL90</strain>
    </source>
</reference>
<evidence type="ECO:0008006" key="3">
    <source>
        <dbReference type="Google" id="ProtNLM"/>
    </source>
</evidence>
<keyword evidence="1" id="KW-1133">Transmembrane helix</keyword>
<protein>
    <recommendedName>
        <fullName evidence="3">Glycosyltransferase RgtA/B/C/D-like domain-containing protein</fullName>
    </recommendedName>
</protein>
<evidence type="ECO:0000313" key="2">
    <source>
        <dbReference type="EMBL" id="QIM10766.1"/>
    </source>
</evidence>
<gene>
    <name evidence="2" type="ORF">PlAlph_6580</name>
</gene>
<feature type="transmembrane region" description="Helical" evidence="1">
    <location>
        <begin position="198"/>
        <end position="216"/>
    </location>
</feature>
<evidence type="ECO:0000256" key="1">
    <source>
        <dbReference type="SAM" id="Phobius"/>
    </source>
</evidence>
<name>A0A6G8F3F8_9PROT</name>